<dbReference type="EMBL" id="JANIPJ010000027">
    <property type="protein sequence ID" value="MCR2807458.1"/>
    <property type="molecule type" value="Genomic_DNA"/>
</dbReference>
<dbReference type="Proteomes" id="UP001141950">
    <property type="component" value="Unassembled WGS sequence"/>
</dbReference>
<keyword evidence="2" id="KW-0121">Carboxypeptidase</keyword>
<keyword evidence="3" id="KW-1185">Reference proteome</keyword>
<dbReference type="PANTHER" id="PTHR34385:SF1">
    <property type="entry name" value="PEPTIDOGLYCAN L-ALANYL-D-GLUTAMATE ENDOPEPTIDASE CWLK"/>
    <property type="match status" value="1"/>
</dbReference>
<organism evidence="2 3">
    <name type="scientific">Paenibacillus soyae</name>
    <dbReference type="NCBI Taxonomy" id="2969249"/>
    <lineage>
        <taxon>Bacteria</taxon>
        <taxon>Bacillati</taxon>
        <taxon>Bacillota</taxon>
        <taxon>Bacilli</taxon>
        <taxon>Bacillales</taxon>
        <taxon>Paenibacillaceae</taxon>
        <taxon>Paenibacillus</taxon>
    </lineage>
</organism>
<dbReference type="Pfam" id="PF02557">
    <property type="entry name" value="VanY"/>
    <property type="match status" value="1"/>
</dbReference>
<dbReference type="RefSeq" id="WP_257451958.1">
    <property type="nucleotide sequence ID" value="NZ_JANIPJ010000027.1"/>
</dbReference>
<keyword evidence="2" id="KW-0645">Protease</keyword>
<feature type="domain" description="D-alanyl-D-alanine carboxypeptidase-like core" evidence="1">
    <location>
        <begin position="69"/>
        <end position="198"/>
    </location>
</feature>
<dbReference type="AlphaFoldDB" id="A0A9X2SD37"/>
<keyword evidence="2" id="KW-0378">Hydrolase</keyword>
<accession>A0A9X2SD37</accession>
<proteinExistence type="predicted"/>
<dbReference type="GO" id="GO:0004180">
    <property type="term" value="F:carboxypeptidase activity"/>
    <property type="evidence" value="ECO:0007669"/>
    <property type="project" value="UniProtKB-KW"/>
</dbReference>
<evidence type="ECO:0000313" key="2">
    <source>
        <dbReference type="EMBL" id="MCR2807458.1"/>
    </source>
</evidence>
<sequence>MSKERGIHCEENFRSSEKSLYLQMDRERVYLGRLLLINAEHPLRGQGEPASLARAGSLPGIRSLEPRIALEETCLHALAALLAEAEAEEDILVVSGYRSMEEQTLLYEQSLRDNGPVYTASYVALPGRSEHQSGLAVDVGERRYDDVLDLIAPSFPDEGRCLAFKRLAAKHGFIQRYKEGKEQWTSIACEPWHFRYVGAPHAEWMERLGFCLEEYIGFLKRYSYEGEWLAKDGDGEKSAIYFVQAEESGPTVVPIPVCDRYELSGNNADGFVVTAFWKERQPDRNG</sequence>
<dbReference type="Gene3D" id="3.30.1380.10">
    <property type="match status" value="1"/>
</dbReference>
<protein>
    <submittedName>
        <fullName evidence="2">D-alanyl-D-alanine carboxypeptidase family protein</fullName>
    </submittedName>
</protein>
<dbReference type="InterPro" id="IPR052179">
    <property type="entry name" value="DD-CPase-like"/>
</dbReference>
<dbReference type="GO" id="GO:0006508">
    <property type="term" value="P:proteolysis"/>
    <property type="evidence" value="ECO:0007669"/>
    <property type="project" value="InterPro"/>
</dbReference>
<reference evidence="2" key="1">
    <citation type="submission" date="2022-08" db="EMBL/GenBank/DDBJ databases">
        <title>The genomic sequence of strain Paenibacillus sp. SCIV0701.</title>
        <authorList>
            <person name="Zhao H."/>
        </authorList>
    </citation>
    <scope>NUCLEOTIDE SEQUENCE</scope>
    <source>
        <strain evidence="2">SCIV0701</strain>
    </source>
</reference>
<comment type="caution">
    <text evidence="2">The sequence shown here is derived from an EMBL/GenBank/DDBJ whole genome shotgun (WGS) entry which is preliminary data.</text>
</comment>
<dbReference type="SUPFAM" id="SSF55166">
    <property type="entry name" value="Hedgehog/DD-peptidase"/>
    <property type="match status" value="1"/>
</dbReference>
<gene>
    <name evidence="2" type="ORF">NQZ67_26575</name>
</gene>
<name>A0A9X2SD37_9BACL</name>
<dbReference type="Gene3D" id="3.30.200.180">
    <property type="match status" value="1"/>
</dbReference>
<dbReference type="PANTHER" id="PTHR34385">
    <property type="entry name" value="D-ALANYL-D-ALANINE CARBOXYPEPTIDASE"/>
    <property type="match status" value="1"/>
</dbReference>
<evidence type="ECO:0000313" key="3">
    <source>
        <dbReference type="Proteomes" id="UP001141950"/>
    </source>
</evidence>
<evidence type="ECO:0000259" key="1">
    <source>
        <dbReference type="Pfam" id="PF02557"/>
    </source>
</evidence>
<dbReference type="InterPro" id="IPR003709">
    <property type="entry name" value="VanY-like_core_dom"/>
</dbReference>
<dbReference type="InterPro" id="IPR009045">
    <property type="entry name" value="Zn_M74/Hedgehog-like"/>
</dbReference>